<dbReference type="PANTHER" id="PTHR11902">
    <property type="entry name" value="ENOLASE"/>
    <property type="match status" value="1"/>
</dbReference>
<evidence type="ECO:0000256" key="6">
    <source>
        <dbReference type="ARBA" id="ARBA00022525"/>
    </source>
</evidence>
<feature type="binding site" evidence="12">
    <location>
        <position position="391"/>
    </location>
    <ligand>
        <name>(2R)-2-phosphoglycerate</name>
        <dbReference type="ChEBI" id="CHEBI:58289"/>
    </ligand>
</feature>
<feature type="active site" description="Proton acceptor" evidence="12 13">
    <location>
        <position position="340"/>
    </location>
</feature>
<feature type="binding site" evidence="14">
    <location>
        <begin position="367"/>
        <end position="370"/>
    </location>
    <ligand>
        <name>substrate</name>
    </ligand>
</feature>
<feature type="binding site" evidence="12 15">
    <location>
        <position position="241"/>
    </location>
    <ligand>
        <name>Mg(2+)</name>
        <dbReference type="ChEBI" id="CHEBI:18420"/>
    </ligand>
</feature>
<dbReference type="InterPro" id="IPR020809">
    <property type="entry name" value="Enolase_CS"/>
</dbReference>
<comment type="similarity">
    <text evidence="2 12">Belongs to the enolase family.</text>
</comment>
<accession>A0A550I3X5</accession>
<dbReference type="EC" id="4.2.1.11" evidence="3 12"/>
<evidence type="ECO:0000313" key="19">
    <source>
        <dbReference type="Proteomes" id="UP000315131"/>
    </source>
</evidence>
<dbReference type="GO" id="GO:0000287">
    <property type="term" value="F:magnesium ion binding"/>
    <property type="evidence" value="ECO:0007669"/>
    <property type="project" value="UniProtKB-UniRule"/>
</dbReference>
<comment type="subcellular location">
    <subcellularLocation>
        <location evidence="12">Cytoplasm</location>
    </subcellularLocation>
    <subcellularLocation>
        <location evidence="12">Secreted</location>
    </subcellularLocation>
    <subcellularLocation>
        <location evidence="12">Cell surface</location>
    </subcellularLocation>
    <text evidence="12">Fractions of enolase are present in both the cytoplasm and on the cell surface.</text>
</comment>
<keyword evidence="7 12" id="KW-0479">Metal-binding</keyword>
<dbReference type="PIRSF" id="PIRSF001400">
    <property type="entry name" value="Enolase"/>
    <property type="match status" value="1"/>
</dbReference>
<dbReference type="GO" id="GO:0004634">
    <property type="term" value="F:phosphopyruvate hydratase activity"/>
    <property type="evidence" value="ECO:0007669"/>
    <property type="project" value="UniProtKB-UniRule"/>
</dbReference>
<feature type="domain" description="Enolase C-terminal TIM barrel" evidence="16">
    <location>
        <begin position="138"/>
        <end position="428"/>
    </location>
</feature>
<evidence type="ECO:0000256" key="15">
    <source>
        <dbReference type="PIRSR" id="PIRSR001400-3"/>
    </source>
</evidence>
<keyword evidence="5 12" id="KW-0963">Cytoplasm</keyword>
<dbReference type="InterPro" id="IPR020810">
    <property type="entry name" value="Enolase_C"/>
</dbReference>
<dbReference type="HAMAP" id="MF_00318">
    <property type="entry name" value="Enolase"/>
    <property type="match status" value="1"/>
</dbReference>
<feature type="binding site" evidence="14">
    <location>
        <position position="288"/>
    </location>
    <ligand>
        <name>substrate</name>
    </ligand>
</feature>
<evidence type="ECO:0000256" key="7">
    <source>
        <dbReference type="ARBA" id="ARBA00022723"/>
    </source>
</evidence>
<evidence type="ECO:0000256" key="14">
    <source>
        <dbReference type="PIRSR" id="PIRSR001400-2"/>
    </source>
</evidence>
<dbReference type="OrthoDB" id="9804716at2"/>
<comment type="function">
    <text evidence="11 12">Catalyzes the reversible conversion of 2-phosphoglycerate (2-PG) into phosphoenolpyruvate (PEP). It is essential for the degradation of carbohydrates via glycolysis.</text>
</comment>
<dbReference type="GO" id="GO:0006096">
    <property type="term" value="P:glycolytic process"/>
    <property type="evidence" value="ECO:0007669"/>
    <property type="project" value="UniProtKB-UniRule"/>
</dbReference>
<evidence type="ECO:0000259" key="16">
    <source>
        <dbReference type="SMART" id="SM01192"/>
    </source>
</evidence>
<dbReference type="Gene3D" id="3.30.390.10">
    <property type="entry name" value="Enolase-like, N-terminal domain"/>
    <property type="match status" value="1"/>
</dbReference>
<feature type="binding site" evidence="12">
    <location>
        <position position="340"/>
    </location>
    <ligand>
        <name>(2R)-2-phosphoglycerate</name>
        <dbReference type="ChEBI" id="CHEBI:58289"/>
    </ligand>
</feature>
<feature type="binding site" evidence="14">
    <location>
        <position position="154"/>
    </location>
    <ligand>
        <name>substrate</name>
    </ligand>
</feature>
<feature type="binding site" evidence="14">
    <location>
        <position position="315"/>
    </location>
    <ligand>
        <name>substrate</name>
    </ligand>
</feature>
<keyword evidence="9 12" id="KW-0324">Glycolysis</keyword>
<dbReference type="Pfam" id="PF00113">
    <property type="entry name" value="Enolase_C"/>
    <property type="match status" value="1"/>
</dbReference>
<feature type="binding site" evidence="12 15">
    <location>
        <position position="288"/>
    </location>
    <ligand>
        <name>Mg(2+)</name>
        <dbReference type="ChEBI" id="CHEBI:18420"/>
    </ligand>
</feature>
<evidence type="ECO:0000256" key="3">
    <source>
        <dbReference type="ARBA" id="ARBA00012058"/>
    </source>
</evidence>
<dbReference type="EMBL" id="VHSF01000002">
    <property type="protein sequence ID" value="TRO65659.1"/>
    <property type="molecule type" value="Genomic_DNA"/>
</dbReference>
<dbReference type="GO" id="GO:0005576">
    <property type="term" value="C:extracellular region"/>
    <property type="evidence" value="ECO:0007669"/>
    <property type="project" value="UniProtKB-SubCell"/>
</dbReference>
<dbReference type="SMART" id="SM01193">
    <property type="entry name" value="Enolase_N"/>
    <property type="match status" value="1"/>
</dbReference>
<dbReference type="CDD" id="cd03313">
    <property type="entry name" value="enolase"/>
    <property type="match status" value="1"/>
</dbReference>
<dbReference type="Proteomes" id="UP000315131">
    <property type="component" value="Unassembled WGS sequence"/>
</dbReference>
<dbReference type="UniPathway" id="UPA00109">
    <property type="reaction ID" value="UER00187"/>
</dbReference>
<dbReference type="PRINTS" id="PR00148">
    <property type="entry name" value="ENOLASE"/>
</dbReference>
<feature type="binding site" evidence="14">
    <location>
        <position position="391"/>
    </location>
    <ligand>
        <name>substrate</name>
    </ligand>
</feature>
<dbReference type="AlphaFoldDB" id="A0A550I3X5"/>
<keyword evidence="6 12" id="KW-0964">Secreted</keyword>
<dbReference type="GO" id="GO:0000015">
    <property type="term" value="C:phosphopyruvate hydratase complex"/>
    <property type="evidence" value="ECO:0007669"/>
    <property type="project" value="InterPro"/>
</dbReference>
<comment type="cofactor">
    <cofactor evidence="12">
        <name>Mg(2+)</name>
        <dbReference type="ChEBI" id="CHEBI:18420"/>
    </cofactor>
    <text evidence="12">Binds a second Mg(2+) ion via substrate during catalysis.</text>
</comment>
<reference evidence="18 19" key="1">
    <citation type="submission" date="2019-06" db="EMBL/GenBank/DDBJ databases">
        <title>Gramella sabulilitoris sp. nov., isolated from a marine sand.</title>
        <authorList>
            <person name="Yoon J.-H."/>
        </authorList>
    </citation>
    <scope>NUCLEOTIDE SEQUENCE [LARGE SCALE GENOMIC DNA]</scope>
    <source>
        <strain evidence="18 19">HSMS-1</strain>
    </source>
</reference>
<dbReference type="SMART" id="SM01192">
    <property type="entry name" value="Enolase_C"/>
    <property type="match status" value="1"/>
</dbReference>
<dbReference type="InterPro" id="IPR020811">
    <property type="entry name" value="Enolase_N"/>
</dbReference>
<evidence type="ECO:0000256" key="2">
    <source>
        <dbReference type="ARBA" id="ARBA00009604"/>
    </source>
</evidence>
<comment type="catalytic activity">
    <reaction evidence="12">
        <text>(2R)-2-phosphoglycerate = phosphoenolpyruvate + H2O</text>
        <dbReference type="Rhea" id="RHEA:10164"/>
        <dbReference type="ChEBI" id="CHEBI:15377"/>
        <dbReference type="ChEBI" id="CHEBI:58289"/>
        <dbReference type="ChEBI" id="CHEBI:58702"/>
        <dbReference type="EC" id="4.2.1.11"/>
    </reaction>
</comment>
<dbReference type="SUPFAM" id="SSF54826">
    <property type="entry name" value="Enolase N-terminal domain-like"/>
    <property type="match status" value="1"/>
</dbReference>
<evidence type="ECO:0000256" key="13">
    <source>
        <dbReference type="PIRSR" id="PIRSR001400-1"/>
    </source>
</evidence>
<feature type="binding site" evidence="12">
    <location>
        <position position="162"/>
    </location>
    <ligand>
        <name>(2R)-2-phosphoglycerate</name>
        <dbReference type="ChEBI" id="CHEBI:58289"/>
    </ligand>
</feature>
<feature type="binding site" evidence="12">
    <location>
        <position position="370"/>
    </location>
    <ligand>
        <name>(2R)-2-phosphoglycerate</name>
        <dbReference type="ChEBI" id="CHEBI:58289"/>
    </ligand>
</feature>
<sequence length="429" mass="46386">MSAILDIHARQIFDSRGNPTVEVDVITENGILGRAAVPSGASTGEHEAVELRDGGKDYMGKGVLKAIENVNEEIADRLLGFSVFEQNLIDQTMIDLDGTPNKSKLGANAILGVSLAVAKAAANELNMPLYRYVGGVSANTLPVPMMNIINGGSHSDAPIAFQEFMVMPVMADTFSHALKMGTEIFHNLKKVLHDRGLSTAVGDEGGFAPTLDGTEDALDTILKAIKNAGYEPGKQVMIALDCAAAEFYVNGKYDYTKFEGDKGKIRTSEEQAEYLAELASKYPIISIEDGMDENDWEGWKAVTDKIGDKVQLVGDDLFVTNVERLGRGIKENIANSILIKVNQIGTLTETIAAVNMAHNAGYTSVMSHRSGETEDNTIADLAVALNTGQIKTGSASRSDRMAKYNQLIRIEEELGDVAYYPQDKAFKIK</sequence>
<dbReference type="RefSeq" id="WP_143410974.1">
    <property type="nucleotide sequence ID" value="NZ_VHSF01000002.1"/>
</dbReference>
<dbReference type="SFLD" id="SFLDG00178">
    <property type="entry name" value="enolase"/>
    <property type="match status" value="1"/>
</dbReference>
<evidence type="ECO:0000256" key="8">
    <source>
        <dbReference type="ARBA" id="ARBA00022842"/>
    </source>
</evidence>
<dbReference type="GO" id="GO:0009986">
    <property type="term" value="C:cell surface"/>
    <property type="evidence" value="ECO:0007669"/>
    <property type="project" value="UniProtKB-SubCell"/>
</dbReference>
<dbReference type="Pfam" id="PF03952">
    <property type="entry name" value="Enolase_N"/>
    <property type="match status" value="1"/>
</dbReference>
<dbReference type="InterPro" id="IPR029017">
    <property type="entry name" value="Enolase-like_N"/>
</dbReference>
<feature type="active site" description="Proton donor" evidence="12 13">
    <location>
        <position position="204"/>
    </location>
</feature>
<comment type="pathway">
    <text evidence="1 12">Carbohydrate degradation; glycolysis; pyruvate from D-glyceraldehyde 3-phosphate: step 4/5.</text>
</comment>
<keyword evidence="18" id="KW-0670">Pyruvate</keyword>
<name>A0A550I3X5_9FLAO</name>
<keyword evidence="8 12" id="KW-0460">Magnesium</keyword>
<evidence type="ECO:0000259" key="17">
    <source>
        <dbReference type="SMART" id="SM01193"/>
    </source>
</evidence>
<organism evidence="18 19">
    <name type="scientific">Christiangramia sabulilitoris</name>
    <dbReference type="NCBI Taxonomy" id="2583991"/>
    <lineage>
        <taxon>Bacteria</taxon>
        <taxon>Pseudomonadati</taxon>
        <taxon>Bacteroidota</taxon>
        <taxon>Flavobacteriia</taxon>
        <taxon>Flavobacteriales</taxon>
        <taxon>Flavobacteriaceae</taxon>
        <taxon>Christiangramia</taxon>
    </lineage>
</organism>
<evidence type="ECO:0000256" key="10">
    <source>
        <dbReference type="ARBA" id="ARBA00023239"/>
    </source>
</evidence>
<evidence type="ECO:0000256" key="5">
    <source>
        <dbReference type="ARBA" id="ARBA00022490"/>
    </source>
</evidence>
<dbReference type="InterPro" id="IPR000941">
    <property type="entry name" value="Enolase"/>
</dbReference>
<gene>
    <name evidence="12" type="primary">eno</name>
    <name evidence="18" type="ORF">FGM01_09695</name>
</gene>
<keyword evidence="19" id="KW-1185">Reference proteome</keyword>
<dbReference type="InterPro" id="IPR036849">
    <property type="entry name" value="Enolase-like_C_sf"/>
</dbReference>
<evidence type="ECO:0000256" key="9">
    <source>
        <dbReference type="ARBA" id="ARBA00023152"/>
    </source>
</evidence>
<evidence type="ECO:0000313" key="18">
    <source>
        <dbReference type="EMBL" id="TRO65659.1"/>
    </source>
</evidence>
<evidence type="ECO:0000256" key="12">
    <source>
        <dbReference type="HAMAP-Rule" id="MF_00318"/>
    </source>
</evidence>
<evidence type="ECO:0000256" key="1">
    <source>
        <dbReference type="ARBA" id="ARBA00005031"/>
    </source>
</evidence>
<dbReference type="PANTHER" id="PTHR11902:SF1">
    <property type="entry name" value="ENOLASE"/>
    <property type="match status" value="1"/>
</dbReference>
<evidence type="ECO:0000256" key="11">
    <source>
        <dbReference type="ARBA" id="ARBA00045763"/>
    </source>
</evidence>
<protein>
    <recommendedName>
        <fullName evidence="4 12">Enolase</fullName>
        <ecNumber evidence="3 12">4.2.1.11</ecNumber>
    </recommendedName>
    <alternativeName>
        <fullName evidence="12">2-phospho-D-glycerate hydro-lyase</fullName>
    </alternativeName>
    <alternativeName>
        <fullName evidence="12">2-phosphoglycerate dehydratase</fullName>
    </alternativeName>
</protein>
<dbReference type="SUPFAM" id="SSF51604">
    <property type="entry name" value="Enolase C-terminal domain-like"/>
    <property type="match status" value="1"/>
</dbReference>
<dbReference type="Gene3D" id="3.20.20.120">
    <property type="entry name" value="Enolase-like C-terminal domain"/>
    <property type="match status" value="1"/>
</dbReference>
<feature type="binding site" evidence="12 15">
    <location>
        <position position="315"/>
    </location>
    <ligand>
        <name>Mg(2+)</name>
        <dbReference type="ChEBI" id="CHEBI:18420"/>
    </ligand>
</feature>
<comment type="caution">
    <text evidence="18">The sequence shown here is derived from an EMBL/GenBank/DDBJ whole genome shotgun (WGS) entry which is preliminary data.</text>
</comment>
<dbReference type="NCBIfam" id="TIGR01060">
    <property type="entry name" value="eno"/>
    <property type="match status" value="1"/>
</dbReference>
<feature type="binding site" evidence="12">
    <location>
        <position position="369"/>
    </location>
    <ligand>
        <name>(2R)-2-phosphoglycerate</name>
        <dbReference type="ChEBI" id="CHEBI:58289"/>
    </ligand>
</feature>
<comment type="cofactor">
    <cofactor evidence="15">
        <name>Mg(2+)</name>
        <dbReference type="ChEBI" id="CHEBI:18420"/>
    </cofactor>
    <text evidence="15">Mg(2+) is required for catalysis and for stabilizing the dimer.</text>
</comment>
<dbReference type="SFLD" id="SFLDF00002">
    <property type="entry name" value="enolase"/>
    <property type="match status" value="1"/>
</dbReference>
<dbReference type="PROSITE" id="PS00164">
    <property type="entry name" value="ENOLASE"/>
    <property type="match status" value="1"/>
</dbReference>
<dbReference type="FunFam" id="3.20.20.120:FF:000001">
    <property type="entry name" value="Enolase"/>
    <property type="match status" value="1"/>
</dbReference>
<evidence type="ECO:0000256" key="4">
    <source>
        <dbReference type="ARBA" id="ARBA00017068"/>
    </source>
</evidence>
<proteinExistence type="inferred from homology"/>
<keyword evidence="10 12" id="KW-0456">Lyase</keyword>
<feature type="binding site" evidence="14">
    <location>
        <position position="163"/>
    </location>
    <ligand>
        <name>substrate</name>
    </ligand>
</feature>
<dbReference type="SFLD" id="SFLDS00001">
    <property type="entry name" value="Enolase"/>
    <property type="match status" value="1"/>
</dbReference>
<dbReference type="FunFam" id="3.30.390.10:FF:000001">
    <property type="entry name" value="Enolase"/>
    <property type="match status" value="1"/>
</dbReference>
<feature type="domain" description="Enolase N-terminal" evidence="17">
    <location>
        <begin position="4"/>
        <end position="133"/>
    </location>
</feature>